<accession>A0A1F5FHJ7</accession>
<evidence type="ECO:0000313" key="2">
    <source>
        <dbReference type="EMBL" id="OGD79052.1"/>
    </source>
</evidence>
<feature type="domain" description="DUF559" evidence="1">
    <location>
        <begin position="8"/>
        <end position="114"/>
    </location>
</feature>
<keyword evidence="2" id="KW-0808">Transferase</keyword>
<keyword evidence="2" id="KW-0489">Methyltransferase</keyword>
<comment type="caution">
    <text evidence="2">The sequence shown here is derived from an EMBL/GenBank/DDBJ whole genome shotgun (WGS) entry which is preliminary data.</text>
</comment>
<protein>
    <submittedName>
        <fullName evidence="2">DNA-cytosine methyltransferase</fullName>
    </submittedName>
</protein>
<dbReference type="AlphaFoldDB" id="A0A1F5FHJ7"/>
<dbReference type="SUPFAM" id="SSF52980">
    <property type="entry name" value="Restriction endonuclease-like"/>
    <property type="match status" value="1"/>
</dbReference>
<dbReference type="Gene3D" id="3.40.960.10">
    <property type="entry name" value="VSR Endonuclease"/>
    <property type="match status" value="1"/>
</dbReference>
<sequence length="115" mass="13483">MRFNNPKLKSRRKELRNNSTEAEKLIWSKLKSSQLGCKFRRQHSIGPYILDFYCPSKQLAIELDGGQHNEAKSMNYDSNRTEYLNSLNITVLRFWNSQILTDISTVLEAIYNHLC</sequence>
<reference evidence="2 3" key="1">
    <citation type="journal article" date="2016" name="Nat. Commun.">
        <title>Thousands of microbial genomes shed light on interconnected biogeochemical processes in an aquifer system.</title>
        <authorList>
            <person name="Anantharaman K."/>
            <person name="Brown C.T."/>
            <person name="Hug L.A."/>
            <person name="Sharon I."/>
            <person name="Castelle C.J."/>
            <person name="Probst A.J."/>
            <person name="Thomas B.C."/>
            <person name="Singh A."/>
            <person name="Wilkins M.J."/>
            <person name="Karaoz U."/>
            <person name="Brodie E.L."/>
            <person name="Williams K.H."/>
            <person name="Hubbard S.S."/>
            <person name="Banfield J.F."/>
        </authorList>
    </citation>
    <scope>NUCLEOTIDE SEQUENCE [LARGE SCALE GENOMIC DNA]</scope>
</reference>
<dbReference type="PANTHER" id="PTHR38590">
    <property type="entry name" value="BLL0828 PROTEIN"/>
    <property type="match status" value="1"/>
</dbReference>
<dbReference type="Proteomes" id="UP000176682">
    <property type="component" value="Unassembled WGS sequence"/>
</dbReference>
<dbReference type="GO" id="GO:0032259">
    <property type="term" value="P:methylation"/>
    <property type="evidence" value="ECO:0007669"/>
    <property type="project" value="UniProtKB-KW"/>
</dbReference>
<dbReference type="PANTHER" id="PTHR38590:SF1">
    <property type="entry name" value="BLL0828 PROTEIN"/>
    <property type="match status" value="1"/>
</dbReference>
<evidence type="ECO:0000259" key="1">
    <source>
        <dbReference type="Pfam" id="PF04480"/>
    </source>
</evidence>
<dbReference type="InterPro" id="IPR007569">
    <property type="entry name" value="DUF559"/>
</dbReference>
<gene>
    <name evidence="2" type="ORF">A2368_00550</name>
</gene>
<evidence type="ECO:0000313" key="3">
    <source>
        <dbReference type="Proteomes" id="UP000176682"/>
    </source>
</evidence>
<dbReference type="CDD" id="cd01038">
    <property type="entry name" value="Endonuclease_DUF559"/>
    <property type="match status" value="1"/>
</dbReference>
<dbReference type="GO" id="GO:0008168">
    <property type="term" value="F:methyltransferase activity"/>
    <property type="evidence" value="ECO:0007669"/>
    <property type="project" value="UniProtKB-KW"/>
</dbReference>
<proteinExistence type="predicted"/>
<organism evidence="2 3">
    <name type="scientific">Candidatus Collierbacteria bacterium RIFOXYB1_FULL_49_13</name>
    <dbReference type="NCBI Taxonomy" id="1817728"/>
    <lineage>
        <taxon>Bacteria</taxon>
        <taxon>Candidatus Collieribacteriota</taxon>
    </lineage>
</organism>
<dbReference type="InterPro" id="IPR047216">
    <property type="entry name" value="Endonuclease_DUF559_bact"/>
</dbReference>
<dbReference type="Pfam" id="PF04480">
    <property type="entry name" value="DUF559"/>
    <property type="match status" value="1"/>
</dbReference>
<dbReference type="InterPro" id="IPR011335">
    <property type="entry name" value="Restrct_endonuc-II-like"/>
</dbReference>
<name>A0A1F5FHJ7_9BACT</name>
<dbReference type="EMBL" id="MFAM01000027">
    <property type="protein sequence ID" value="OGD79052.1"/>
    <property type="molecule type" value="Genomic_DNA"/>
</dbReference>